<evidence type="ECO:0000313" key="1">
    <source>
        <dbReference type="EMBL" id="MBW90293.1"/>
    </source>
</evidence>
<organism evidence="1">
    <name type="scientific">Rhizophora mucronata</name>
    <name type="common">Asiatic mangrove</name>
    <dbReference type="NCBI Taxonomy" id="61149"/>
    <lineage>
        <taxon>Eukaryota</taxon>
        <taxon>Viridiplantae</taxon>
        <taxon>Streptophyta</taxon>
        <taxon>Embryophyta</taxon>
        <taxon>Tracheophyta</taxon>
        <taxon>Spermatophyta</taxon>
        <taxon>Magnoliopsida</taxon>
        <taxon>eudicotyledons</taxon>
        <taxon>Gunneridae</taxon>
        <taxon>Pentapetalae</taxon>
        <taxon>rosids</taxon>
        <taxon>fabids</taxon>
        <taxon>Malpighiales</taxon>
        <taxon>Rhizophoraceae</taxon>
        <taxon>Rhizophora</taxon>
    </lineage>
</organism>
<dbReference type="EMBL" id="GGEC01009810">
    <property type="protein sequence ID" value="MBW90293.1"/>
    <property type="molecule type" value="Transcribed_RNA"/>
</dbReference>
<protein>
    <submittedName>
        <fullName evidence="1">Uncharacterized protein</fullName>
    </submittedName>
</protein>
<accession>A0A2P2JA20</accession>
<dbReference type="AlphaFoldDB" id="A0A2P2JA20"/>
<proteinExistence type="predicted"/>
<name>A0A2P2JA20_RHIMU</name>
<reference evidence="1" key="1">
    <citation type="submission" date="2018-02" db="EMBL/GenBank/DDBJ databases">
        <title>Rhizophora mucronata_Transcriptome.</title>
        <authorList>
            <person name="Meera S.P."/>
            <person name="Sreeshan A."/>
            <person name="Augustine A."/>
        </authorList>
    </citation>
    <scope>NUCLEOTIDE SEQUENCE</scope>
    <source>
        <tissue evidence="1">Leaf</tissue>
    </source>
</reference>
<sequence>MPTVEQPHGKKLVVWTPKHGQMGSHIHHCKPCVLELYSLIQIVMNTNLNSFRTTLREKKKYYGAISLDLS</sequence>